<dbReference type="InterPro" id="IPR046341">
    <property type="entry name" value="SET_dom_sf"/>
</dbReference>
<protein>
    <recommendedName>
        <fullName evidence="8">MYND-type domain-containing protein</fullName>
    </recommendedName>
</protein>
<evidence type="ECO:0000256" key="2">
    <source>
        <dbReference type="ARBA" id="ARBA00022679"/>
    </source>
</evidence>
<evidence type="ECO:0000256" key="5">
    <source>
        <dbReference type="ARBA" id="ARBA00022771"/>
    </source>
</evidence>
<proteinExistence type="predicted"/>
<evidence type="ECO:0000256" key="1">
    <source>
        <dbReference type="ARBA" id="ARBA00022603"/>
    </source>
</evidence>
<dbReference type="InterPro" id="IPR011990">
    <property type="entry name" value="TPR-like_helical_dom_sf"/>
</dbReference>
<keyword evidence="2" id="KW-0808">Transferase</keyword>
<dbReference type="EMBL" id="JAWJWF010000003">
    <property type="protein sequence ID" value="KAK6634950.1"/>
    <property type="molecule type" value="Genomic_DNA"/>
</dbReference>
<dbReference type="SMART" id="SM00028">
    <property type="entry name" value="TPR"/>
    <property type="match status" value="3"/>
</dbReference>
<keyword evidence="4" id="KW-0479">Metal-binding</keyword>
<dbReference type="Gene3D" id="1.25.40.10">
    <property type="entry name" value="Tetratricopeptide repeat domain"/>
    <property type="match status" value="1"/>
</dbReference>
<dbReference type="CDD" id="cd10536">
    <property type="entry name" value="SET_SMYD4"/>
    <property type="match status" value="1"/>
</dbReference>
<gene>
    <name evidence="9" type="ORF">RUM44_000197</name>
</gene>
<sequence length="710" mass="81105">MEYQDEAYRDTCSLKTLYSPKEGFFSSFITVLVKEIGHDWIETTFKSQPTDSDKIRICCSDTKVWPVIQQVLKNVSKVYRKKCPDAADQSRHQGDLCCKIGDFKRALMVYSQSIVRAPQDGSEGADSHTLSLAYKGRATALYHLGRYKESIDDLNMALKEKLPDSLKYQVYWQMGECHKKLASSNKGRISLQLSLKLLDEQIETLEGTIVKHGTKADKAKDVKLRKVLREEKEEIERLISELSRKQQGDKQEISDKPYNGGPLPDVTGTKNDKYPSASGLLKIRQSTEVGRFAAAADTIPVGATLVVEEPHASLLVPHMLSSHCHHCFTRLVNPVPCRTCSGVAFCTVRCRDEATANYHRYECQLLGLFLGSGMSILSHLSLRMVTQEGLQFFKQLLSKVQTPGDSQKIEFTQREMQYMRVYNLMTHSRLRTSLDYFRRAIMAIFLVRCLKETDYFPTEGNPKDKFSEDEILTASVILRHLELLQFNAHEIYETRMSPSLKTRQSKAVYIGVGIYPTVALFNHECSPSVVRYFNGKNIIIKAVRPMEKNEVLSENYGPHYGKKSLRDRTRELTSRYWFKCECVACTEDWPLIEELGPDDWKLRCSTPKCPGSFPVAVTKEILEPESVCWYCQKKTDIGERKRKKEEAEDIFNESLNKMDHGNYGEAIVLLSEYLHQVYSLCAAPCREMFLGQEALRTCFAQTGNVWLLDE</sequence>
<accession>A0ABR1B5H3</accession>
<dbReference type="SUPFAM" id="SSF144232">
    <property type="entry name" value="HIT/MYND zinc finger-like"/>
    <property type="match status" value="1"/>
</dbReference>
<reference evidence="9 10" key="1">
    <citation type="submission" date="2023-09" db="EMBL/GenBank/DDBJ databases">
        <title>Genomes of two closely related lineages of the louse Polyplax serrata with different host specificities.</title>
        <authorList>
            <person name="Martinu J."/>
            <person name="Tarabai H."/>
            <person name="Stefka J."/>
            <person name="Hypsa V."/>
        </authorList>
    </citation>
    <scope>NUCLEOTIDE SEQUENCE [LARGE SCALE GENOMIC DNA]</scope>
    <source>
        <strain evidence="9">98ZLc_SE</strain>
    </source>
</reference>
<keyword evidence="10" id="KW-1185">Reference proteome</keyword>
<dbReference type="SUPFAM" id="SSF48452">
    <property type="entry name" value="TPR-like"/>
    <property type="match status" value="1"/>
</dbReference>
<keyword evidence="3" id="KW-0949">S-adenosyl-L-methionine</keyword>
<dbReference type="Gene3D" id="6.10.140.2220">
    <property type="match status" value="1"/>
</dbReference>
<dbReference type="InterPro" id="IPR044421">
    <property type="entry name" value="SMYD4_SET"/>
</dbReference>
<dbReference type="InterPro" id="IPR052097">
    <property type="entry name" value="SET-MYND_domain_protein"/>
</dbReference>
<dbReference type="Pfam" id="PF01753">
    <property type="entry name" value="zf-MYND"/>
    <property type="match status" value="1"/>
</dbReference>
<evidence type="ECO:0000256" key="7">
    <source>
        <dbReference type="SAM" id="MobiDB-lite"/>
    </source>
</evidence>
<evidence type="ECO:0000256" key="6">
    <source>
        <dbReference type="ARBA" id="ARBA00022833"/>
    </source>
</evidence>
<dbReference type="Gene3D" id="2.170.270.10">
    <property type="entry name" value="SET domain"/>
    <property type="match status" value="1"/>
</dbReference>
<feature type="region of interest" description="Disordered" evidence="7">
    <location>
        <begin position="243"/>
        <end position="271"/>
    </location>
</feature>
<evidence type="ECO:0000313" key="9">
    <source>
        <dbReference type="EMBL" id="KAK6634950.1"/>
    </source>
</evidence>
<feature type="domain" description="MYND-type" evidence="8">
    <location>
        <begin position="324"/>
        <end position="363"/>
    </location>
</feature>
<evidence type="ECO:0000259" key="8">
    <source>
        <dbReference type="Pfam" id="PF01753"/>
    </source>
</evidence>
<keyword evidence="6" id="KW-0862">Zinc</keyword>
<dbReference type="InterPro" id="IPR019734">
    <property type="entry name" value="TPR_rpt"/>
</dbReference>
<dbReference type="Gene3D" id="1.10.220.160">
    <property type="match status" value="1"/>
</dbReference>
<dbReference type="Proteomes" id="UP001359485">
    <property type="component" value="Unassembled WGS sequence"/>
</dbReference>
<comment type="caution">
    <text evidence="9">The sequence shown here is derived from an EMBL/GenBank/DDBJ whole genome shotgun (WGS) entry which is preliminary data.</text>
</comment>
<evidence type="ECO:0000313" key="10">
    <source>
        <dbReference type="Proteomes" id="UP001359485"/>
    </source>
</evidence>
<organism evidence="9 10">
    <name type="scientific">Polyplax serrata</name>
    <name type="common">Common mouse louse</name>
    <dbReference type="NCBI Taxonomy" id="468196"/>
    <lineage>
        <taxon>Eukaryota</taxon>
        <taxon>Metazoa</taxon>
        <taxon>Ecdysozoa</taxon>
        <taxon>Arthropoda</taxon>
        <taxon>Hexapoda</taxon>
        <taxon>Insecta</taxon>
        <taxon>Pterygota</taxon>
        <taxon>Neoptera</taxon>
        <taxon>Paraneoptera</taxon>
        <taxon>Psocodea</taxon>
        <taxon>Troctomorpha</taxon>
        <taxon>Phthiraptera</taxon>
        <taxon>Anoplura</taxon>
        <taxon>Polyplacidae</taxon>
        <taxon>Polyplax</taxon>
    </lineage>
</organism>
<evidence type="ECO:0000256" key="3">
    <source>
        <dbReference type="ARBA" id="ARBA00022691"/>
    </source>
</evidence>
<dbReference type="PANTHER" id="PTHR46165:SF5">
    <property type="entry name" value="RE32936P"/>
    <property type="match status" value="1"/>
</dbReference>
<feature type="compositionally biased region" description="Basic and acidic residues" evidence="7">
    <location>
        <begin position="243"/>
        <end position="255"/>
    </location>
</feature>
<name>A0ABR1B5H3_POLSC</name>
<keyword evidence="5" id="KW-0863">Zinc-finger</keyword>
<dbReference type="PANTHER" id="PTHR46165">
    <property type="entry name" value="SET AND MYND DOMAIN-CONTAINING PROTEIN 4"/>
    <property type="match status" value="1"/>
</dbReference>
<keyword evidence="1" id="KW-0489">Methyltransferase</keyword>
<dbReference type="InterPro" id="IPR002893">
    <property type="entry name" value="Znf_MYND"/>
</dbReference>
<dbReference type="SUPFAM" id="SSF82199">
    <property type="entry name" value="SET domain"/>
    <property type="match status" value="1"/>
</dbReference>
<evidence type="ECO:0000256" key="4">
    <source>
        <dbReference type="ARBA" id="ARBA00022723"/>
    </source>
</evidence>